<evidence type="ECO:0000313" key="2">
    <source>
        <dbReference type="Proteomes" id="UP000693970"/>
    </source>
</evidence>
<gene>
    <name evidence="1" type="ORF">IV203_031170</name>
</gene>
<reference evidence="1" key="2">
    <citation type="submission" date="2021-04" db="EMBL/GenBank/DDBJ databases">
        <authorList>
            <person name="Podell S."/>
        </authorList>
    </citation>
    <scope>NUCLEOTIDE SEQUENCE</scope>
    <source>
        <strain evidence="1">Hildebrandi</strain>
    </source>
</reference>
<accession>A0A9K3Q242</accession>
<evidence type="ECO:0008006" key="3">
    <source>
        <dbReference type="Google" id="ProtNLM"/>
    </source>
</evidence>
<evidence type="ECO:0000313" key="1">
    <source>
        <dbReference type="EMBL" id="KAG7368427.1"/>
    </source>
</evidence>
<comment type="caution">
    <text evidence="1">The sequence shown here is derived from an EMBL/GenBank/DDBJ whole genome shotgun (WGS) entry which is preliminary data.</text>
</comment>
<reference evidence="1" key="1">
    <citation type="journal article" date="2021" name="Sci. Rep.">
        <title>Diploid genomic architecture of Nitzschia inconspicua, an elite biomass production diatom.</title>
        <authorList>
            <person name="Oliver A."/>
            <person name="Podell S."/>
            <person name="Pinowska A."/>
            <person name="Traller J.C."/>
            <person name="Smith S.R."/>
            <person name="McClure R."/>
            <person name="Beliaev A."/>
            <person name="Bohutskyi P."/>
            <person name="Hill E.A."/>
            <person name="Rabines A."/>
            <person name="Zheng H."/>
            <person name="Allen L.Z."/>
            <person name="Kuo A."/>
            <person name="Grigoriev I.V."/>
            <person name="Allen A.E."/>
            <person name="Hazlebeck D."/>
            <person name="Allen E.E."/>
        </authorList>
    </citation>
    <scope>NUCLEOTIDE SEQUENCE</scope>
    <source>
        <strain evidence="1">Hildebrandi</strain>
    </source>
</reference>
<dbReference type="Proteomes" id="UP000693970">
    <property type="component" value="Unassembled WGS sequence"/>
</dbReference>
<dbReference type="EMBL" id="JAGRRH010000006">
    <property type="protein sequence ID" value="KAG7368427.1"/>
    <property type="molecule type" value="Genomic_DNA"/>
</dbReference>
<dbReference type="AlphaFoldDB" id="A0A9K3Q242"/>
<organism evidence="1 2">
    <name type="scientific">Nitzschia inconspicua</name>
    <dbReference type="NCBI Taxonomy" id="303405"/>
    <lineage>
        <taxon>Eukaryota</taxon>
        <taxon>Sar</taxon>
        <taxon>Stramenopiles</taxon>
        <taxon>Ochrophyta</taxon>
        <taxon>Bacillariophyta</taxon>
        <taxon>Bacillariophyceae</taxon>
        <taxon>Bacillariophycidae</taxon>
        <taxon>Bacillariales</taxon>
        <taxon>Bacillariaceae</taxon>
        <taxon>Nitzschia</taxon>
    </lineage>
</organism>
<dbReference type="OrthoDB" id="26525at2759"/>
<protein>
    <recommendedName>
        <fullName evidence="3">Calmodulin</fullName>
    </recommendedName>
</protein>
<keyword evidence="2" id="KW-1185">Reference proteome</keyword>
<sequence length="200" mass="22709">MVTFSLEEVDDDDIEWDLQQSFDAMDDEKLGRLSIDAAYTLLLGLGYMRDYKLRDRFTTEDMTFAVRALRREQKLKNGEPFAKDDGDWVTMEILKQVIEMYSFVLQRDRSAPVFQSAIEGIDQGHKGFLDASDIQKLGSSVGDSISKEEAEAMVEVTRRVVEGEGENNATVVMSRETTTLDYGHIQQLLSRPEDGQDGMF</sequence>
<proteinExistence type="predicted"/>
<name>A0A9K3Q242_9STRA</name>